<evidence type="ECO:0008006" key="3">
    <source>
        <dbReference type="Google" id="ProtNLM"/>
    </source>
</evidence>
<sequence length="179" mass="20132">MTLAHLTNGIDNLMKGLLFLTVLAFIPGIALAAEQPVSALSDEGHTRYISSPYQSSFSYRSPRIPLWSFGLRYDKELPYHPLWIDAIDSYRQVDSVRISASRALPYVSSMRVFAAIQTSNQQNYVSAREVYLPQNAGIAASLGWTLGNTEQFNMAVEYEHREIGELDVNSLVLGVQYYF</sequence>
<evidence type="ECO:0000313" key="2">
    <source>
        <dbReference type="Proteomes" id="UP000262073"/>
    </source>
</evidence>
<keyword evidence="2" id="KW-1185">Reference proteome</keyword>
<accession>A0A346NJ01</accession>
<dbReference type="EMBL" id="CP031769">
    <property type="protein sequence ID" value="AXR05508.1"/>
    <property type="molecule type" value="Genomic_DNA"/>
</dbReference>
<dbReference type="Proteomes" id="UP000262073">
    <property type="component" value="Chromosome"/>
</dbReference>
<gene>
    <name evidence="1" type="ORF">D0Y50_03455</name>
</gene>
<evidence type="ECO:0000313" key="1">
    <source>
        <dbReference type="EMBL" id="AXR05508.1"/>
    </source>
</evidence>
<dbReference type="AlphaFoldDB" id="A0A346NJ01"/>
<organism evidence="1 2">
    <name type="scientific">Salinimonas sediminis</name>
    <dbReference type="NCBI Taxonomy" id="2303538"/>
    <lineage>
        <taxon>Bacteria</taxon>
        <taxon>Pseudomonadati</taxon>
        <taxon>Pseudomonadota</taxon>
        <taxon>Gammaproteobacteria</taxon>
        <taxon>Alteromonadales</taxon>
        <taxon>Alteromonadaceae</taxon>
        <taxon>Alteromonas/Salinimonas group</taxon>
        <taxon>Salinimonas</taxon>
    </lineage>
</organism>
<protein>
    <recommendedName>
        <fullName evidence="3">Outer membrane protein beta-barrel domain-containing protein</fullName>
    </recommendedName>
</protein>
<dbReference type="KEGG" id="salm:D0Y50_03455"/>
<proteinExistence type="predicted"/>
<name>A0A346NJ01_9ALTE</name>
<dbReference type="InterPro" id="IPR011250">
    <property type="entry name" value="OMP/PagP_B-barrel"/>
</dbReference>
<reference evidence="1 2" key="1">
    <citation type="submission" date="2018-08" db="EMBL/GenBank/DDBJ databases">
        <title>Salinimonas sediminis sp. nov., a piezophilic bacterium isolated from a deep-sea sediment sample from the New Britain Trench.</title>
        <authorList>
            <person name="Cao J."/>
        </authorList>
    </citation>
    <scope>NUCLEOTIDE SEQUENCE [LARGE SCALE GENOMIC DNA]</scope>
    <source>
        <strain evidence="1 2">N102</strain>
    </source>
</reference>
<dbReference type="SUPFAM" id="SSF56925">
    <property type="entry name" value="OMPA-like"/>
    <property type="match status" value="1"/>
</dbReference>